<feature type="chain" id="PRO_5045918992" description="S-layer protein" evidence="2">
    <location>
        <begin position="29"/>
        <end position="484"/>
    </location>
</feature>
<evidence type="ECO:0000313" key="5">
    <source>
        <dbReference type="EMBL" id="MBL1072521.1"/>
    </source>
</evidence>
<dbReference type="Proteomes" id="UP000640912">
    <property type="component" value="Unassembled WGS sequence"/>
</dbReference>
<feature type="region of interest" description="Disordered" evidence="1">
    <location>
        <begin position="159"/>
        <end position="184"/>
    </location>
</feature>
<name>A0ABS1LWF8_9LACO</name>
<evidence type="ECO:0008006" key="7">
    <source>
        <dbReference type="Google" id="ProtNLM"/>
    </source>
</evidence>
<feature type="non-terminal residue" evidence="5">
    <location>
        <position position="1"/>
    </location>
</feature>
<evidence type="ECO:0000313" key="6">
    <source>
        <dbReference type="Proteomes" id="UP000640912"/>
    </source>
</evidence>
<dbReference type="Pfam" id="PF22796">
    <property type="entry name" value="SlpA_N"/>
    <property type="match status" value="1"/>
</dbReference>
<dbReference type="PRINTS" id="PR01729">
    <property type="entry name" value="SURFACELAYER"/>
</dbReference>
<sequence>IVSAAAAALLAVAPVAATVVPAASTVSAAENTTYDSKLGNLNQEPNSTNNSIGLGTVGYKNYTEVDAVKAAIEAQVKKQLAGNSGDIKLTWGPTGTVDLTKKSYGLSFKVSRNKMKKNYAVKFNGKHSQYLTWTKSGNLVATAAADSDTPVEFDVTVNGNATESTPSTTTPVVTPSKPSSSASVNAGNGTTIFDNTAVNTTIALNAVAKKDGIRGSLNGNIAVTLNGKSYTALLMNDANGANTTVYYKDKSQASGWNSTKPADMVANRKYFAEFHDVRVNLGNDYANKDVTINLPTASWFGAHDAAANAQKRTKNVHVDENGVAKLDTITSQFYAYDATDARGINFFDINTGDVVKSGTVNLHAVNGQLNVESIYRAINAQYRAEQVIDNNLDKNVSLLDDIKAQLVKQNISVDPNGYFKAQTPINLTVTAKSNTNGATATLPVTVNVDNVTATAAQETTKTVTIMHISTIYDKNGKATHEPAL</sequence>
<evidence type="ECO:0000259" key="4">
    <source>
        <dbReference type="Pfam" id="PF22797"/>
    </source>
</evidence>
<feature type="domain" description="S-layer protein N-terminal" evidence="3">
    <location>
        <begin position="184"/>
        <end position="329"/>
    </location>
</feature>
<dbReference type="InterPro" id="IPR004903">
    <property type="entry name" value="S-layer_prot"/>
</dbReference>
<feature type="compositionally biased region" description="Low complexity" evidence="1">
    <location>
        <begin position="162"/>
        <end position="184"/>
    </location>
</feature>
<organism evidence="5 6">
    <name type="scientific">Lactobacillus kitasatonis</name>
    <dbReference type="NCBI Taxonomy" id="237446"/>
    <lineage>
        <taxon>Bacteria</taxon>
        <taxon>Bacillati</taxon>
        <taxon>Bacillota</taxon>
        <taxon>Bacilli</taxon>
        <taxon>Lactobacillales</taxon>
        <taxon>Lactobacillaceae</taxon>
        <taxon>Lactobacillus</taxon>
    </lineage>
</organism>
<feature type="signal peptide" evidence="2">
    <location>
        <begin position="1"/>
        <end position="28"/>
    </location>
</feature>
<gene>
    <name evidence="5" type="ORF">JEM47_08605</name>
</gene>
<dbReference type="EMBL" id="JAEHNR010000085">
    <property type="protein sequence ID" value="MBL1072521.1"/>
    <property type="molecule type" value="Genomic_DNA"/>
</dbReference>
<evidence type="ECO:0000256" key="2">
    <source>
        <dbReference type="SAM" id="SignalP"/>
    </source>
</evidence>
<reference evidence="5 6" key="1">
    <citation type="journal article" date="2021" name="Microorganisms">
        <title>Dual Inhibition of Salmonella enterica and Clostridium perfringens by New Probiotic Candidates Isolated from Chicken Intestinal Mucosa.</title>
        <authorList>
            <person name="Lone A."/>
            <person name="Mottawea W."/>
            <person name="Ait Chait Y."/>
            <person name="Hammami R."/>
        </authorList>
    </citation>
    <scope>NUCLEOTIDE SEQUENCE [LARGE SCALE GENOMIC DNA]</scope>
    <source>
        <strain evidence="5 6">A12</strain>
    </source>
</reference>
<keyword evidence="6" id="KW-1185">Reference proteome</keyword>
<keyword evidence="2" id="KW-0732">Signal</keyword>
<proteinExistence type="predicted"/>
<dbReference type="InterPro" id="IPR055006">
    <property type="entry name" value="SlpA_N"/>
</dbReference>
<evidence type="ECO:0000259" key="3">
    <source>
        <dbReference type="Pfam" id="PF22796"/>
    </source>
</evidence>
<accession>A0ABS1LWF8</accession>
<evidence type="ECO:0000256" key="1">
    <source>
        <dbReference type="SAM" id="MobiDB-lite"/>
    </source>
</evidence>
<feature type="non-terminal residue" evidence="5">
    <location>
        <position position="484"/>
    </location>
</feature>
<dbReference type="Pfam" id="PF22797">
    <property type="entry name" value="SlpA_D2"/>
    <property type="match status" value="1"/>
</dbReference>
<feature type="domain" description="S-layer protein" evidence="4">
    <location>
        <begin position="351"/>
        <end position="450"/>
    </location>
</feature>
<dbReference type="InterPro" id="IPR055005">
    <property type="entry name" value="SlpA_D2"/>
</dbReference>
<comment type="caution">
    <text evidence="5">The sequence shown here is derived from an EMBL/GenBank/DDBJ whole genome shotgun (WGS) entry which is preliminary data.</text>
</comment>
<protein>
    <recommendedName>
        <fullName evidence="7">S-layer protein</fullName>
    </recommendedName>
</protein>